<protein>
    <submittedName>
        <fullName evidence="3">Calcium-binding protein</fullName>
    </submittedName>
</protein>
<evidence type="ECO:0000256" key="2">
    <source>
        <dbReference type="ARBA" id="ARBA00022525"/>
    </source>
</evidence>
<accession>A0A547PJ78</accession>
<sequence length="816" mass="86757">MSKVSEINTITPQFVQVGSNATLWNATNSAYQPIDLREGKVEYYVDKLKELNPQANTLRLFFNSNSFDENGDLPPLYAELIEVAASKGFNFVFTYASAQTRHADLKGVPLALINEAPSEVSSGEVYTALETYFVDNRLTAFGELADWIDARPEVKNAVYGLEMANEPAAYNMAARDGVDLTEKDSVGISYSKNDFVQLYVDHAGRFADFVKSYTGGDGTQIFADSKVLIGGWNFGSRIDRFVKESWDGQTAADHLRAAVGPDLVWSLQFFLNSVTDGPNSGPGGLSWPSTQAGIEATFAEYFAPILQDDVIITATAIDSHIESLAGGLGPNYALASSLEWLAENGVGYGVFDAYGPDAFFDLAGNGDNFRVVIKNQFALAHIMNGMSLADSPGENAGADNIDVVPFVVKRMQNQRYEADYFEPVSGYTQNADGTVFVGEAFGYGGNDTLTGTDTSNDFLYGGEGDDVLSGGGNDDFLFGQQGNDRLVGGTGINHLYGGSGNDHLVSGSGFDQMNGGTGADVFQISGAAGDIIVDFSITEDLLDLSAVDLSGITNFDALMGYMRDADLISEGVISNIATGDNTSFTTNDTPVEAVAIELPDGTVSYLYGVRTSDLTSSILKENYFADGKVDGTAGDDIISTSHTDESGDVLTFNKRPHEIYGYGGNDIINLAKGRGVNVYGGADDDFVRLIAVSGRIYGEEGNDTLLAGSKSVVLDGGAGDDILVGNLAYGARQILTGGDGVDSFAFKAPSLSRMGRAEITDFDVATETLVIAGSVVDVLNPGPDYTVAASEAGDLVITFGDDDTITFLGVSYEDYF</sequence>
<dbReference type="InterPro" id="IPR001343">
    <property type="entry name" value="Hemolysn_Ca-bd"/>
</dbReference>
<dbReference type="RefSeq" id="WP_142836326.1">
    <property type="nucleotide sequence ID" value="NZ_VFSV01000089.1"/>
</dbReference>
<dbReference type="EMBL" id="VFSV01000089">
    <property type="protein sequence ID" value="TRD14104.1"/>
    <property type="molecule type" value="Genomic_DNA"/>
</dbReference>
<evidence type="ECO:0000256" key="1">
    <source>
        <dbReference type="ARBA" id="ARBA00004613"/>
    </source>
</evidence>
<dbReference type="SUPFAM" id="SSF51120">
    <property type="entry name" value="beta-Roll"/>
    <property type="match status" value="2"/>
</dbReference>
<dbReference type="PRINTS" id="PR00313">
    <property type="entry name" value="CABNDNGRPT"/>
</dbReference>
<comment type="caution">
    <text evidence="3">The sequence shown here is derived from an EMBL/GenBank/DDBJ whole genome shotgun (WGS) entry which is preliminary data.</text>
</comment>
<gene>
    <name evidence="3" type="ORF">FEV53_19505</name>
</gene>
<comment type="subcellular location">
    <subcellularLocation>
        <location evidence="1">Secreted</location>
    </subcellularLocation>
</comment>
<dbReference type="PANTHER" id="PTHR38340:SF1">
    <property type="entry name" value="S-LAYER PROTEIN"/>
    <property type="match status" value="1"/>
</dbReference>
<keyword evidence="2" id="KW-0964">Secreted</keyword>
<dbReference type="AlphaFoldDB" id="A0A547PJ78"/>
<dbReference type="GO" id="GO:0005576">
    <property type="term" value="C:extracellular region"/>
    <property type="evidence" value="ECO:0007669"/>
    <property type="project" value="UniProtKB-SubCell"/>
</dbReference>
<keyword evidence="4" id="KW-1185">Reference proteome</keyword>
<evidence type="ECO:0000313" key="4">
    <source>
        <dbReference type="Proteomes" id="UP000318590"/>
    </source>
</evidence>
<dbReference type="InterPro" id="IPR050557">
    <property type="entry name" value="RTX_toxin/Mannuronan_C5-epim"/>
</dbReference>
<evidence type="ECO:0000313" key="3">
    <source>
        <dbReference type="EMBL" id="TRD14104.1"/>
    </source>
</evidence>
<organism evidence="3 4">
    <name type="scientific">Palleronia caenipelagi</name>
    <dbReference type="NCBI Taxonomy" id="2489174"/>
    <lineage>
        <taxon>Bacteria</taxon>
        <taxon>Pseudomonadati</taxon>
        <taxon>Pseudomonadota</taxon>
        <taxon>Alphaproteobacteria</taxon>
        <taxon>Rhodobacterales</taxon>
        <taxon>Roseobacteraceae</taxon>
        <taxon>Palleronia</taxon>
    </lineage>
</organism>
<dbReference type="PANTHER" id="PTHR38340">
    <property type="entry name" value="S-LAYER PROTEIN"/>
    <property type="match status" value="1"/>
</dbReference>
<proteinExistence type="predicted"/>
<dbReference type="Pfam" id="PF00353">
    <property type="entry name" value="HemolysinCabind"/>
    <property type="match status" value="4"/>
</dbReference>
<name>A0A547PJ78_9RHOB</name>
<dbReference type="OrthoDB" id="7749175at2"/>
<dbReference type="GO" id="GO:0005509">
    <property type="term" value="F:calcium ion binding"/>
    <property type="evidence" value="ECO:0007669"/>
    <property type="project" value="InterPro"/>
</dbReference>
<reference evidence="3 4" key="1">
    <citation type="submission" date="2019-06" db="EMBL/GenBank/DDBJ databases">
        <title>Paenimaribius caenipelagi gen. nov., sp. nov., isolated from a tidal flat.</title>
        <authorList>
            <person name="Yoon J.-H."/>
        </authorList>
    </citation>
    <scope>NUCLEOTIDE SEQUENCE [LARGE SCALE GENOMIC DNA]</scope>
    <source>
        <strain evidence="3 4">JBTF-M29</strain>
    </source>
</reference>
<dbReference type="InterPro" id="IPR011049">
    <property type="entry name" value="Serralysin-like_metalloprot_C"/>
</dbReference>
<dbReference type="Proteomes" id="UP000318590">
    <property type="component" value="Unassembled WGS sequence"/>
</dbReference>
<dbReference type="Gene3D" id="2.150.10.10">
    <property type="entry name" value="Serralysin-like metalloprotease, C-terminal"/>
    <property type="match status" value="2"/>
</dbReference>
<dbReference type="PROSITE" id="PS00330">
    <property type="entry name" value="HEMOLYSIN_CALCIUM"/>
    <property type="match status" value="1"/>
</dbReference>
<dbReference type="InterPro" id="IPR018511">
    <property type="entry name" value="Hemolysin-typ_Ca-bd_CS"/>
</dbReference>